<evidence type="ECO:0000256" key="10">
    <source>
        <dbReference type="SAM" id="Phobius"/>
    </source>
</evidence>
<name>A0AAE9EPS3_CAEBR</name>
<keyword evidence="4 10" id="KW-0812">Transmembrane</keyword>
<dbReference type="Pfam" id="PF14360">
    <property type="entry name" value="PAP2_C"/>
    <property type="match status" value="1"/>
</dbReference>
<feature type="domain" description="Sphingomyelin synthase-like" evidence="11">
    <location>
        <begin position="361"/>
        <end position="433"/>
    </location>
</feature>
<feature type="transmembrane region" description="Helical" evidence="10">
    <location>
        <begin position="364"/>
        <end position="383"/>
    </location>
</feature>
<feature type="transmembrane region" description="Helical" evidence="10">
    <location>
        <begin position="219"/>
        <end position="240"/>
    </location>
</feature>
<keyword evidence="8 10" id="KW-0472">Membrane</keyword>
<evidence type="ECO:0000313" key="12">
    <source>
        <dbReference type="EMBL" id="UMM28727.1"/>
    </source>
</evidence>
<organism evidence="12 13">
    <name type="scientific">Caenorhabditis briggsae</name>
    <dbReference type="NCBI Taxonomy" id="6238"/>
    <lineage>
        <taxon>Eukaryota</taxon>
        <taxon>Metazoa</taxon>
        <taxon>Ecdysozoa</taxon>
        <taxon>Nematoda</taxon>
        <taxon>Chromadorea</taxon>
        <taxon>Rhabditida</taxon>
        <taxon>Rhabditina</taxon>
        <taxon>Rhabditomorpha</taxon>
        <taxon>Rhabditoidea</taxon>
        <taxon>Rhabditidae</taxon>
        <taxon>Peloderinae</taxon>
        <taxon>Caenorhabditis</taxon>
    </lineage>
</organism>
<evidence type="ECO:0000313" key="13">
    <source>
        <dbReference type="Proteomes" id="UP000829354"/>
    </source>
</evidence>
<evidence type="ECO:0000256" key="8">
    <source>
        <dbReference type="ARBA" id="ARBA00023136"/>
    </source>
</evidence>
<dbReference type="Proteomes" id="UP000829354">
    <property type="component" value="Chromosome IV"/>
</dbReference>
<keyword evidence="7" id="KW-0443">Lipid metabolism</keyword>
<reference evidence="12 13" key="1">
    <citation type="submission" date="2022-04" db="EMBL/GenBank/DDBJ databases">
        <title>Chromosome-level reference genomes for two strains of Caenorhabditis briggsae: an improved platform for comparative genomics.</title>
        <authorList>
            <person name="Stevens L."/>
            <person name="Andersen E."/>
        </authorList>
    </citation>
    <scope>NUCLEOTIDE SEQUENCE [LARGE SCALE GENOMIC DNA]</scope>
    <source>
        <strain evidence="12">VX34</strain>
        <tissue evidence="12">Whole-organism</tissue>
    </source>
</reference>
<keyword evidence="5" id="KW-0746">Sphingolipid metabolism</keyword>
<evidence type="ECO:0000256" key="1">
    <source>
        <dbReference type="ARBA" id="ARBA00004141"/>
    </source>
</evidence>
<comment type="subcellular location">
    <subcellularLocation>
        <location evidence="1">Membrane</location>
        <topology evidence="1">Multi-pass membrane protein</topology>
    </subcellularLocation>
</comment>
<feature type="compositionally biased region" description="Basic and acidic residues" evidence="9">
    <location>
        <begin position="195"/>
        <end position="209"/>
    </location>
</feature>
<dbReference type="InterPro" id="IPR025749">
    <property type="entry name" value="Sphingomyelin_synth-like_dom"/>
</dbReference>
<dbReference type="PANTHER" id="PTHR21290">
    <property type="entry name" value="SPHINGOMYELIN SYNTHETASE"/>
    <property type="match status" value="1"/>
</dbReference>
<dbReference type="AlphaFoldDB" id="A0AAE9EPS3"/>
<dbReference type="GO" id="GO:0006665">
    <property type="term" value="P:sphingolipid metabolic process"/>
    <property type="evidence" value="ECO:0007669"/>
    <property type="project" value="UniProtKB-KW"/>
</dbReference>
<keyword evidence="13" id="KW-1185">Reference proteome</keyword>
<proteinExistence type="inferred from homology"/>
<feature type="transmembrane region" description="Helical" evidence="10">
    <location>
        <begin position="291"/>
        <end position="312"/>
    </location>
</feature>
<sequence length="503" mass="57074">MTQNKKKKKNIEKSGKQLLFHSSFFPHYWSYSPLIRMSVTVEIVDEDSGEIQVAEKRTEIEDVKPNANALEDNVVSSDETTTTIGNKIENAPVEEKDEHGEQEEGSESAAETVEKQHDDEEKEEETSDGGVASSRSNHQKKQNEEKKSREKMNDEDIITIARSSRRICGSAASSSDSETADDAPLLPEEGPSHAVRLDMPGDKPASPHDRFPKTPFKTLVAFLMLVVAAAGNTITLSWIHERYPLTAPLPDIVFELTTKIPWGLRLCENLMIGSFASLLVLILFHRHRWIVLRRLCFIGSILYGMRCITMMVTPVPKADEDFQCSPRLGENATFSLIVMRGIWSMFGLGLNLFDNQKVVLCGDYIYSGHTLVLVVSALFIGEYSPRRFYILHWLSWLVCAVGVVFLVLSHGHYTIDVILSYFACTRVFWAYHTQAAHPSIRLSVQNHQAKEFWFPMLRWFEGDIRRPVPRRFDCPISYSQVCNAFRRVRPRGSRTGSARPAFE</sequence>
<feature type="transmembrane region" description="Helical" evidence="10">
    <location>
        <begin position="389"/>
        <end position="408"/>
    </location>
</feature>
<dbReference type="GO" id="GO:0016780">
    <property type="term" value="F:phosphotransferase activity, for other substituted phosphate groups"/>
    <property type="evidence" value="ECO:0007669"/>
    <property type="project" value="InterPro"/>
</dbReference>
<feature type="compositionally biased region" description="Basic and acidic residues" evidence="9">
    <location>
        <begin position="141"/>
        <end position="154"/>
    </location>
</feature>
<dbReference type="PANTHER" id="PTHR21290:SF27">
    <property type="entry name" value="PHOSPHATIDYLCHOLINE:CERAMIDE CHOLINEPHOSPHOTRANSFERASE 1"/>
    <property type="match status" value="1"/>
</dbReference>
<evidence type="ECO:0000256" key="7">
    <source>
        <dbReference type="ARBA" id="ARBA00023098"/>
    </source>
</evidence>
<keyword evidence="3" id="KW-0808">Transferase</keyword>
<gene>
    <name evidence="12" type="ORF">L5515_011437</name>
</gene>
<dbReference type="EMBL" id="CP092623">
    <property type="protein sequence ID" value="UMM28727.1"/>
    <property type="molecule type" value="Genomic_DNA"/>
</dbReference>
<dbReference type="GO" id="GO:0016020">
    <property type="term" value="C:membrane"/>
    <property type="evidence" value="ECO:0007669"/>
    <property type="project" value="UniProtKB-SubCell"/>
</dbReference>
<comment type="similarity">
    <text evidence="2">Belongs to the sphingomyelin synthase family.</text>
</comment>
<evidence type="ECO:0000256" key="9">
    <source>
        <dbReference type="SAM" id="MobiDB-lite"/>
    </source>
</evidence>
<keyword evidence="6 10" id="KW-1133">Transmembrane helix</keyword>
<dbReference type="InterPro" id="IPR045221">
    <property type="entry name" value="Sphingomyelin_synth-like"/>
</dbReference>
<evidence type="ECO:0000256" key="6">
    <source>
        <dbReference type="ARBA" id="ARBA00022989"/>
    </source>
</evidence>
<evidence type="ECO:0000256" key="5">
    <source>
        <dbReference type="ARBA" id="ARBA00022919"/>
    </source>
</evidence>
<feature type="compositionally biased region" description="Polar residues" evidence="9">
    <location>
        <begin position="74"/>
        <end position="85"/>
    </location>
</feature>
<feature type="region of interest" description="Disordered" evidence="9">
    <location>
        <begin position="63"/>
        <end position="209"/>
    </location>
</feature>
<feature type="transmembrane region" description="Helical" evidence="10">
    <location>
        <begin position="332"/>
        <end position="352"/>
    </location>
</feature>
<evidence type="ECO:0000256" key="3">
    <source>
        <dbReference type="ARBA" id="ARBA00022679"/>
    </source>
</evidence>
<evidence type="ECO:0000256" key="4">
    <source>
        <dbReference type="ARBA" id="ARBA00022692"/>
    </source>
</evidence>
<accession>A0AAE9EPS3</accession>
<protein>
    <recommendedName>
        <fullName evidence="11">Sphingomyelin synthase-like domain-containing protein</fullName>
    </recommendedName>
</protein>
<evidence type="ECO:0000259" key="11">
    <source>
        <dbReference type="Pfam" id="PF14360"/>
    </source>
</evidence>
<feature type="transmembrane region" description="Helical" evidence="10">
    <location>
        <begin position="260"/>
        <end position="284"/>
    </location>
</feature>
<evidence type="ECO:0000256" key="2">
    <source>
        <dbReference type="ARBA" id="ARBA00005441"/>
    </source>
</evidence>